<comment type="pathway">
    <text evidence="10">Lipid metabolism; phospholipid metabolism.</text>
</comment>
<comment type="function">
    <text evidence="10">Catalyzes the reversible formation of acyl-phosphate (acyl-PO(4)) from acyl-[acyl-carrier-protein] (acyl-ACP). This enzyme utilizes acyl-ACP as fatty acyl donor, but not acyl-CoA.</text>
</comment>
<dbReference type="AlphaFoldDB" id="A0A380TZW9"/>
<dbReference type="InterPro" id="IPR003664">
    <property type="entry name" value="FA_synthesis"/>
</dbReference>
<gene>
    <name evidence="10 11" type="primary">plsX</name>
    <name evidence="11" type="ORF">NCTC4191_01540</name>
</gene>
<evidence type="ECO:0000256" key="2">
    <source>
        <dbReference type="ARBA" id="ARBA00022490"/>
    </source>
</evidence>
<evidence type="ECO:0000256" key="5">
    <source>
        <dbReference type="ARBA" id="ARBA00023098"/>
    </source>
</evidence>
<evidence type="ECO:0000256" key="4">
    <source>
        <dbReference type="ARBA" id="ARBA00022679"/>
    </source>
</evidence>
<name>A0A380TZW9_ACTLI</name>
<organism evidence="11 12">
    <name type="scientific">Actinobacillus lignieresii</name>
    <dbReference type="NCBI Taxonomy" id="720"/>
    <lineage>
        <taxon>Bacteria</taxon>
        <taxon>Pseudomonadati</taxon>
        <taxon>Pseudomonadota</taxon>
        <taxon>Gammaproteobacteria</taxon>
        <taxon>Pasteurellales</taxon>
        <taxon>Pasteurellaceae</taxon>
        <taxon>Actinobacillus</taxon>
    </lineage>
</organism>
<dbReference type="SUPFAM" id="SSF53659">
    <property type="entry name" value="Isocitrate/Isopropylmalate dehydrogenase-like"/>
    <property type="match status" value="1"/>
</dbReference>
<dbReference type="PIRSF" id="PIRSF002465">
    <property type="entry name" value="Phsphlp_syn_PlsX"/>
    <property type="match status" value="1"/>
</dbReference>
<dbReference type="Gene3D" id="3.40.718.10">
    <property type="entry name" value="Isopropylmalate Dehydrogenase"/>
    <property type="match status" value="1"/>
</dbReference>
<keyword evidence="5 10" id="KW-0443">Lipid metabolism</keyword>
<dbReference type="NCBIfam" id="TIGR00182">
    <property type="entry name" value="plsX"/>
    <property type="match status" value="1"/>
</dbReference>
<comment type="catalytic activity">
    <reaction evidence="1 10">
        <text>a fatty acyl-[ACP] + phosphate = an acyl phosphate + holo-[ACP]</text>
        <dbReference type="Rhea" id="RHEA:42292"/>
        <dbReference type="Rhea" id="RHEA-COMP:9685"/>
        <dbReference type="Rhea" id="RHEA-COMP:14125"/>
        <dbReference type="ChEBI" id="CHEBI:43474"/>
        <dbReference type="ChEBI" id="CHEBI:59918"/>
        <dbReference type="ChEBI" id="CHEBI:64479"/>
        <dbReference type="ChEBI" id="CHEBI:138651"/>
        <dbReference type="EC" id="2.3.1.274"/>
    </reaction>
</comment>
<keyword evidence="12" id="KW-1185">Reference proteome</keyword>
<keyword evidence="3 10" id="KW-0444">Lipid biosynthesis</keyword>
<dbReference type="GO" id="GO:0005737">
    <property type="term" value="C:cytoplasm"/>
    <property type="evidence" value="ECO:0007669"/>
    <property type="project" value="UniProtKB-SubCell"/>
</dbReference>
<dbReference type="EMBL" id="UFRN01000002">
    <property type="protein sequence ID" value="SUT94258.1"/>
    <property type="molecule type" value="Genomic_DNA"/>
</dbReference>
<evidence type="ECO:0000256" key="8">
    <source>
        <dbReference type="ARBA" id="ARBA00024069"/>
    </source>
</evidence>
<dbReference type="RefSeq" id="WP_115587490.1">
    <property type="nucleotide sequence ID" value="NZ_LR134169.1"/>
</dbReference>
<evidence type="ECO:0000256" key="7">
    <source>
        <dbReference type="ARBA" id="ARBA00023264"/>
    </source>
</evidence>
<keyword evidence="7 10" id="KW-1208">Phospholipid metabolism</keyword>
<dbReference type="GO" id="GO:0043811">
    <property type="term" value="F:phosphate:acyl-[acyl carrier protein] acyltransferase activity"/>
    <property type="evidence" value="ECO:0007669"/>
    <property type="project" value="UniProtKB-UniRule"/>
</dbReference>
<keyword evidence="11" id="KW-0012">Acyltransferase</keyword>
<dbReference type="Proteomes" id="UP000254253">
    <property type="component" value="Unassembled WGS sequence"/>
</dbReference>
<dbReference type="InterPro" id="IPR012281">
    <property type="entry name" value="Phospholipid_synth_PlsX-like"/>
</dbReference>
<protein>
    <recommendedName>
        <fullName evidence="8 10">Phosphate acyltransferase</fullName>
        <ecNumber evidence="8 10">2.3.1.274</ecNumber>
    </recommendedName>
    <alternativeName>
        <fullName evidence="10">Acyl-ACP phosphotransacylase</fullName>
    </alternativeName>
    <alternativeName>
        <fullName evidence="10">Acyl-[acyl-carrier-protein]--phosphate acyltransferase</fullName>
    </alternativeName>
    <alternativeName>
        <fullName evidence="10">Phosphate-acyl-ACP acyltransferase</fullName>
    </alternativeName>
</protein>
<dbReference type="PANTHER" id="PTHR30100:SF1">
    <property type="entry name" value="PHOSPHATE ACYLTRANSFERASE"/>
    <property type="match status" value="1"/>
</dbReference>
<dbReference type="GO" id="GO:0006633">
    <property type="term" value="P:fatty acid biosynthetic process"/>
    <property type="evidence" value="ECO:0007669"/>
    <property type="project" value="UniProtKB-UniRule"/>
</dbReference>
<dbReference type="PANTHER" id="PTHR30100">
    <property type="entry name" value="FATTY ACID/PHOSPHOLIPID SYNTHESIS PROTEIN PLSX"/>
    <property type="match status" value="1"/>
</dbReference>
<keyword evidence="6 10" id="KW-0594">Phospholipid biosynthesis</keyword>
<sequence length="344" mass="37571">MNRLTLALDVMGGDFGPRITIPALSLALEKNPMLSFVLFGDQSQCSPLLNSLPATQQQRITFVHTSRIIAADIPFTQALRQSKGSSMRLALEAVARGEVQGCVSGGNTGALMGLAKLLIKPLPNIERPALTTLIPSMNGKSSVMLDLGANVEADSQLLCQFAEMGNIFAEVMLDLVHPRLALLNIGTEENKGNQIIRDTHQLLKQRYDLNYIGFIESDKLMNHFADVIICDGFSGNIALKALEGAAKNILSLLKKPTPDSHLCQTAKRYLLRAIFYRYYRKLQQINPDRHNGATLLGLSSVVVKSHGGAGVNAYFYAIDHAIGQIRSGIPDKISQGLNRLHQNL</sequence>
<dbReference type="UniPathway" id="UPA00085"/>
<proteinExistence type="inferred from homology"/>
<dbReference type="Pfam" id="PF02504">
    <property type="entry name" value="FA_synthesis"/>
    <property type="match status" value="1"/>
</dbReference>
<dbReference type="HAMAP" id="MF_00019">
    <property type="entry name" value="PlsX"/>
    <property type="match status" value="1"/>
</dbReference>
<keyword evidence="2 10" id="KW-0963">Cytoplasm</keyword>
<evidence type="ECO:0000313" key="11">
    <source>
        <dbReference type="EMBL" id="SUT94258.1"/>
    </source>
</evidence>
<evidence type="ECO:0000256" key="3">
    <source>
        <dbReference type="ARBA" id="ARBA00022516"/>
    </source>
</evidence>
<evidence type="ECO:0000256" key="1">
    <source>
        <dbReference type="ARBA" id="ARBA00001232"/>
    </source>
</evidence>
<evidence type="ECO:0000256" key="9">
    <source>
        <dbReference type="ARBA" id="ARBA00046608"/>
    </source>
</evidence>
<comment type="subcellular location">
    <subcellularLocation>
        <location evidence="10">Cytoplasm</location>
    </subcellularLocation>
    <text evidence="10">Associated with the membrane possibly through PlsY.</text>
</comment>
<evidence type="ECO:0000256" key="6">
    <source>
        <dbReference type="ARBA" id="ARBA00023209"/>
    </source>
</evidence>
<dbReference type="EC" id="2.3.1.274" evidence="8 10"/>
<keyword evidence="4 10" id="KW-0808">Transferase</keyword>
<comment type="similarity">
    <text evidence="10">Belongs to the PlsX family.</text>
</comment>
<dbReference type="GO" id="GO:0008654">
    <property type="term" value="P:phospholipid biosynthetic process"/>
    <property type="evidence" value="ECO:0007669"/>
    <property type="project" value="UniProtKB-KW"/>
</dbReference>
<evidence type="ECO:0000313" key="12">
    <source>
        <dbReference type="Proteomes" id="UP000254253"/>
    </source>
</evidence>
<evidence type="ECO:0000256" key="10">
    <source>
        <dbReference type="HAMAP-Rule" id="MF_00019"/>
    </source>
</evidence>
<comment type="subunit">
    <text evidence="9 10">Homodimer. Probably interacts with PlsY.</text>
</comment>
<reference evidence="11 12" key="1">
    <citation type="submission" date="2018-06" db="EMBL/GenBank/DDBJ databases">
        <authorList>
            <consortium name="Pathogen Informatics"/>
            <person name="Doyle S."/>
        </authorList>
    </citation>
    <scope>NUCLEOTIDE SEQUENCE [LARGE SCALE GENOMIC DNA]</scope>
    <source>
        <strain evidence="11 12">NCTC4191</strain>
    </source>
</reference>
<accession>A0A380TZW9</accession>